<dbReference type="InterPro" id="IPR006102">
    <property type="entry name" value="Ig-like_GH2"/>
</dbReference>
<feature type="chain" id="PRO_5046033584" evidence="4">
    <location>
        <begin position="20"/>
        <end position="944"/>
    </location>
</feature>
<dbReference type="EMBL" id="JAJNEC010000004">
    <property type="protein sequence ID" value="MCD2422103.1"/>
    <property type="molecule type" value="Genomic_DNA"/>
</dbReference>
<dbReference type="SUPFAM" id="SSF51445">
    <property type="entry name" value="(Trans)glycosidases"/>
    <property type="match status" value="1"/>
</dbReference>
<keyword evidence="2" id="KW-0378">Hydrolase</keyword>
<dbReference type="Pfam" id="PF02837">
    <property type="entry name" value="Glyco_hydro_2_N"/>
    <property type="match status" value="1"/>
</dbReference>
<comment type="similarity">
    <text evidence="1">Belongs to the glycosyl hydrolase 2 family.</text>
</comment>
<dbReference type="Gene3D" id="2.60.120.260">
    <property type="entry name" value="Galactose-binding domain-like"/>
    <property type="match status" value="1"/>
</dbReference>
<dbReference type="PANTHER" id="PTHR42732:SF1">
    <property type="entry name" value="BETA-MANNOSIDASE"/>
    <property type="match status" value="1"/>
</dbReference>
<keyword evidence="8" id="KW-1185">Reference proteome</keyword>
<dbReference type="InterPro" id="IPR051913">
    <property type="entry name" value="GH2_Domain-Containing"/>
</dbReference>
<keyword evidence="3" id="KW-0326">Glycosidase</keyword>
<dbReference type="InterPro" id="IPR036156">
    <property type="entry name" value="Beta-gal/glucu_dom_sf"/>
</dbReference>
<dbReference type="InterPro" id="IPR013783">
    <property type="entry name" value="Ig-like_fold"/>
</dbReference>
<dbReference type="Gene3D" id="3.20.20.80">
    <property type="entry name" value="Glycosidases"/>
    <property type="match status" value="1"/>
</dbReference>
<evidence type="ECO:0000313" key="8">
    <source>
        <dbReference type="Proteomes" id="UP001199816"/>
    </source>
</evidence>
<dbReference type="SUPFAM" id="SSF49303">
    <property type="entry name" value="beta-Galactosidase/glucuronidase domain"/>
    <property type="match status" value="1"/>
</dbReference>
<reference evidence="7 8" key="1">
    <citation type="submission" date="2021-11" db="EMBL/GenBank/DDBJ databases">
        <title>Genomic of Niabella pedocola.</title>
        <authorList>
            <person name="Wu T."/>
        </authorList>
    </citation>
    <scope>NUCLEOTIDE SEQUENCE [LARGE SCALE GENOMIC DNA]</scope>
    <source>
        <strain evidence="7 8">JCM 31011</strain>
    </source>
</reference>
<proteinExistence type="inferred from homology"/>
<dbReference type="RefSeq" id="WP_231003006.1">
    <property type="nucleotide sequence ID" value="NZ_JAJNEC010000004.1"/>
</dbReference>
<dbReference type="Gene3D" id="2.60.40.10">
    <property type="entry name" value="Immunoglobulins"/>
    <property type="match status" value="1"/>
</dbReference>
<comment type="caution">
    <text evidence="7">The sequence shown here is derived from an EMBL/GenBank/DDBJ whole genome shotgun (WGS) entry which is preliminary data.</text>
</comment>
<evidence type="ECO:0000259" key="5">
    <source>
        <dbReference type="Pfam" id="PF00703"/>
    </source>
</evidence>
<sequence length="944" mass="105901">MRYVLIFLLQFSLLIIAQAQGNKDRRIDLSGQWRFAIDSLDKGVAEKWFSRILEDQIRLPGSMTTNGKGNEIDLHTPWTGSIADSSWFKSDVYAPYRVPGNIKIPFWLQPVKYYKGAAWYQKTVTIPASWAGKQVELFIERSHWEATVWIDDVALGMQNSLGTPHQFSLPATLRPGTHRITVRVDNRIKTFNVGENAHSITDHTQSNWNGMIGTLELRVRPRLFIDNVQVYPDINKKQVIIKTVLVNTGGSTTTATLEAVAGSGNPDAEKLKPLIQKVAINQDTTHVELVYAMGRQPLLWDAFHPNLYTLNIRLRTVAGTDEQAVPFGMRAFTAKGTQFAINGHTTFLRGTLECAIFPLTGYPPTDTASWLRILRKARSFGLNHIRFHSWTPPEAAFEAADRLGFYLQVECSSWASPIGSGEPIDTWIYAESDRMVKRYGNHPSFVMMVYGNEPGGPHQTDYLKKFVAHWQQKDTRRLYTTGAGWPVVSESDYNNTPDPRLQGWGQGMNSILNGQPPRSDYDWTSIISKWKQPTVSHEIGQWCVYPDFKEIRKYTGVLKAKNFEIFRDKLEQNGMLHLADSFLLASGKLQTLCYKADIEAALRTPGFAGFQLLDLHDFPGQGTALVGVLNPFWEEKGYVTADAFSRFCNAVVPLARFPKMIYRNNERLQVPVVLAQYGAADLKSDRGTWHIKNEAGEVLFKGMFKHAVMPAGGLYPLGTIEQALSPVKYPSRLTVTVKAGPYENSWDIFVYPAVLPAAPDQILVTQQLDETAVTALQKGSKVLLTLKKGNLKKEAGGNIAVGFSSIFWNTAWTHGQPPHTLGILCDPQHPALKQFPTQYHSNWQWWDAMSHSSAIILDSVSKGLQPIVRVIDDWVTARPLGLIAECRVGKGTLMLSGIDLLSDADKRPEAQQLLHSLLSYMNSAQFHPVTTADITRIKRLLVEH</sequence>
<keyword evidence="4" id="KW-0732">Signal</keyword>
<dbReference type="InterPro" id="IPR006104">
    <property type="entry name" value="Glyco_hydro_2_N"/>
</dbReference>
<name>A0ABS8PLX9_9BACT</name>
<dbReference type="SUPFAM" id="SSF49785">
    <property type="entry name" value="Galactose-binding domain-like"/>
    <property type="match status" value="1"/>
</dbReference>
<accession>A0ABS8PLX9</accession>
<gene>
    <name evidence="7" type="ORF">LQ567_04970</name>
</gene>
<evidence type="ECO:0000256" key="3">
    <source>
        <dbReference type="ARBA" id="ARBA00023295"/>
    </source>
</evidence>
<evidence type="ECO:0000313" key="7">
    <source>
        <dbReference type="EMBL" id="MCD2422103.1"/>
    </source>
</evidence>
<feature type="domain" description="Glycoside hydrolase family 2 immunoglobulin-like beta-sandwich" evidence="5">
    <location>
        <begin position="224"/>
        <end position="330"/>
    </location>
</feature>
<organism evidence="7 8">
    <name type="scientific">Niabella pedocola</name>
    <dbReference type="NCBI Taxonomy" id="1752077"/>
    <lineage>
        <taxon>Bacteria</taxon>
        <taxon>Pseudomonadati</taxon>
        <taxon>Bacteroidota</taxon>
        <taxon>Chitinophagia</taxon>
        <taxon>Chitinophagales</taxon>
        <taxon>Chitinophagaceae</taxon>
        <taxon>Niabella</taxon>
    </lineage>
</organism>
<protein>
    <submittedName>
        <fullName evidence="7">Beta-galactosidase</fullName>
    </submittedName>
</protein>
<feature type="signal peptide" evidence="4">
    <location>
        <begin position="1"/>
        <end position="19"/>
    </location>
</feature>
<feature type="domain" description="Glycosyl hydrolases family 2 sugar binding" evidence="6">
    <location>
        <begin position="29"/>
        <end position="211"/>
    </location>
</feature>
<dbReference type="InterPro" id="IPR008979">
    <property type="entry name" value="Galactose-bd-like_sf"/>
</dbReference>
<evidence type="ECO:0000259" key="6">
    <source>
        <dbReference type="Pfam" id="PF02837"/>
    </source>
</evidence>
<evidence type="ECO:0000256" key="4">
    <source>
        <dbReference type="SAM" id="SignalP"/>
    </source>
</evidence>
<dbReference type="InterPro" id="IPR017853">
    <property type="entry name" value="GH"/>
</dbReference>
<dbReference type="PANTHER" id="PTHR42732">
    <property type="entry name" value="BETA-GALACTOSIDASE"/>
    <property type="match status" value="1"/>
</dbReference>
<dbReference type="Proteomes" id="UP001199816">
    <property type="component" value="Unassembled WGS sequence"/>
</dbReference>
<evidence type="ECO:0000256" key="2">
    <source>
        <dbReference type="ARBA" id="ARBA00022801"/>
    </source>
</evidence>
<evidence type="ECO:0000256" key="1">
    <source>
        <dbReference type="ARBA" id="ARBA00007401"/>
    </source>
</evidence>
<dbReference type="Pfam" id="PF00703">
    <property type="entry name" value="Glyco_hydro_2"/>
    <property type="match status" value="1"/>
</dbReference>